<evidence type="ECO:0000313" key="3">
    <source>
        <dbReference type="Proteomes" id="UP000663722"/>
    </source>
</evidence>
<protein>
    <submittedName>
        <fullName evidence="2">Uncharacterized protein</fullName>
    </submittedName>
</protein>
<dbReference type="KEGG" id="dmm:dnm_077210"/>
<feature type="region of interest" description="Disordered" evidence="1">
    <location>
        <begin position="1"/>
        <end position="26"/>
    </location>
</feature>
<dbReference type="EMBL" id="CP061800">
    <property type="protein sequence ID" value="QTA91648.1"/>
    <property type="molecule type" value="Genomic_DNA"/>
</dbReference>
<organism evidence="2 3">
    <name type="scientific">Desulfonema magnum</name>
    <dbReference type="NCBI Taxonomy" id="45655"/>
    <lineage>
        <taxon>Bacteria</taxon>
        <taxon>Pseudomonadati</taxon>
        <taxon>Thermodesulfobacteriota</taxon>
        <taxon>Desulfobacteria</taxon>
        <taxon>Desulfobacterales</taxon>
        <taxon>Desulfococcaceae</taxon>
        <taxon>Desulfonema</taxon>
    </lineage>
</organism>
<evidence type="ECO:0000313" key="2">
    <source>
        <dbReference type="EMBL" id="QTA91648.1"/>
    </source>
</evidence>
<name>A0A975GT16_9BACT</name>
<gene>
    <name evidence="2" type="ORF">dnm_077210</name>
</gene>
<evidence type="ECO:0000256" key="1">
    <source>
        <dbReference type="SAM" id="MobiDB-lite"/>
    </source>
</evidence>
<sequence>MFRTTEKTGFFPGRSVAPAGKSRVSSPPCRHWFSSMGLSQYAGFLKHEKLPQ</sequence>
<reference evidence="2" key="1">
    <citation type="journal article" date="2021" name="Microb. Physiol.">
        <title>Proteogenomic Insights into the Physiology of Marine, Sulfate-Reducing, Filamentous Desulfonema limicola and Desulfonema magnum.</title>
        <authorList>
            <person name="Schnaars V."/>
            <person name="Wohlbrand L."/>
            <person name="Scheve S."/>
            <person name="Hinrichs C."/>
            <person name="Reinhardt R."/>
            <person name="Rabus R."/>
        </authorList>
    </citation>
    <scope>NUCLEOTIDE SEQUENCE</scope>
    <source>
        <strain evidence="2">4be13</strain>
    </source>
</reference>
<keyword evidence="3" id="KW-1185">Reference proteome</keyword>
<dbReference type="Proteomes" id="UP000663722">
    <property type="component" value="Chromosome"/>
</dbReference>
<dbReference type="AlphaFoldDB" id="A0A975GT16"/>
<proteinExistence type="predicted"/>
<accession>A0A975GT16</accession>